<dbReference type="Proteomes" id="UP000654075">
    <property type="component" value="Unassembled WGS sequence"/>
</dbReference>
<accession>A0A813H9F1</accession>
<dbReference type="InterPro" id="IPR035979">
    <property type="entry name" value="RBD_domain_sf"/>
</dbReference>
<feature type="compositionally biased region" description="Acidic residues" evidence="1">
    <location>
        <begin position="31"/>
        <end position="51"/>
    </location>
</feature>
<sequence length="267" mass="30371">MPGFYGLQPQQGRPSLPGKAPTRACLREPEAESQSEEEPDMQPEPELDEDDEISWRSQVQVILQEGIVTVMIRNIPYSCNPDIMLLEFDLRGFSGTYDFFWCPRRPGNGNYGYAVVNFSSARDAKLFRKVYHDSDVFKAPGSPNLSVSASVLQGFKANYDSVCRRYQQSQQSSREFRVFDRSGAGEQDPRHDMLELQMPVLLVDFQNQSLLAHFNALGQQDDEDESDMEFQEGPVNWNVYQNCQQCGKEVSDLSFRFCVRCGVSVVC</sequence>
<keyword evidence="3" id="KW-1185">Reference proteome</keyword>
<proteinExistence type="predicted"/>
<comment type="caution">
    <text evidence="2">The sequence shown here is derived from an EMBL/GenBank/DDBJ whole genome shotgun (WGS) entry which is preliminary data.</text>
</comment>
<evidence type="ECO:0000313" key="2">
    <source>
        <dbReference type="EMBL" id="CAE8634299.1"/>
    </source>
</evidence>
<dbReference type="AlphaFoldDB" id="A0A813H9F1"/>
<dbReference type="SUPFAM" id="SSF54928">
    <property type="entry name" value="RNA-binding domain, RBD"/>
    <property type="match status" value="1"/>
</dbReference>
<organism evidence="2 3">
    <name type="scientific">Polarella glacialis</name>
    <name type="common">Dinoflagellate</name>
    <dbReference type="NCBI Taxonomy" id="89957"/>
    <lineage>
        <taxon>Eukaryota</taxon>
        <taxon>Sar</taxon>
        <taxon>Alveolata</taxon>
        <taxon>Dinophyceae</taxon>
        <taxon>Suessiales</taxon>
        <taxon>Suessiaceae</taxon>
        <taxon>Polarella</taxon>
    </lineage>
</organism>
<dbReference type="GO" id="GO:0003676">
    <property type="term" value="F:nucleic acid binding"/>
    <property type="evidence" value="ECO:0007669"/>
    <property type="project" value="InterPro"/>
</dbReference>
<protein>
    <recommendedName>
        <fullName evidence="4">RRM domain-containing protein</fullName>
    </recommendedName>
</protein>
<gene>
    <name evidence="2" type="ORF">PGLA1383_LOCUS49948</name>
</gene>
<name>A0A813H9F1_POLGL</name>
<reference evidence="2" key="1">
    <citation type="submission" date="2021-02" db="EMBL/GenBank/DDBJ databases">
        <authorList>
            <person name="Dougan E. K."/>
            <person name="Rhodes N."/>
            <person name="Thang M."/>
            <person name="Chan C."/>
        </authorList>
    </citation>
    <scope>NUCLEOTIDE SEQUENCE</scope>
</reference>
<dbReference type="EMBL" id="CAJNNV010030962">
    <property type="protein sequence ID" value="CAE8634299.1"/>
    <property type="molecule type" value="Genomic_DNA"/>
</dbReference>
<evidence type="ECO:0000313" key="3">
    <source>
        <dbReference type="Proteomes" id="UP000654075"/>
    </source>
</evidence>
<evidence type="ECO:0008006" key="4">
    <source>
        <dbReference type="Google" id="ProtNLM"/>
    </source>
</evidence>
<feature type="region of interest" description="Disordered" evidence="1">
    <location>
        <begin position="1"/>
        <end position="51"/>
    </location>
</feature>
<evidence type="ECO:0000256" key="1">
    <source>
        <dbReference type="SAM" id="MobiDB-lite"/>
    </source>
</evidence>